<protein>
    <submittedName>
        <fullName evidence="12">Large conductance mechanosensitive channel protein MscL</fullName>
    </submittedName>
</protein>
<proteinExistence type="inferred from homology"/>
<keyword evidence="3" id="KW-0813">Transport</keyword>
<dbReference type="InterPro" id="IPR037673">
    <property type="entry name" value="MSC/AndL"/>
</dbReference>
<evidence type="ECO:0000256" key="3">
    <source>
        <dbReference type="ARBA" id="ARBA00022448"/>
    </source>
</evidence>
<keyword evidence="9" id="KW-0407">Ion channel</keyword>
<dbReference type="InterPro" id="IPR001185">
    <property type="entry name" value="MS_channel"/>
</dbReference>
<evidence type="ECO:0000256" key="10">
    <source>
        <dbReference type="SAM" id="MobiDB-lite"/>
    </source>
</evidence>
<keyword evidence="7" id="KW-0406">Ion transport</keyword>
<dbReference type="Gene3D" id="1.10.1200.120">
    <property type="entry name" value="Large-conductance mechanosensitive channel, MscL, domain 1"/>
    <property type="match status" value="1"/>
</dbReference>
<dbReference type="RefSeq" id="WP_358362008.1">
    <property type="nucleotide sequence ID" value="NZ_JBEZFP010000126.1"/>
</dbReference>
<dbReference type="PANTHER" id="PTHR30266">
    <property type="entry name" value="MECHANOSENSITIVE CHANNEL MSCL"/>
    <property type="match status" value="1"/>
</dbReference>
<reference evidence="12 13" key="1">
    <citation type="submission" date="2024-06" db="EMBL/GenBank/DDBJ databases">
        <title>The Natural Products Discovery Center: Release of the First 8490 Sequenced Strains for Exploring Actinobacteria Biosynthetic Diversity.</title>
        <authorList>
            <person name="Kalkreuter E."/>
            <person name="Kautsar S.A."/>
            <person name="Yang D."/>
            <person name="Bader C.D."/>
            <person name="Teijaro C.N."/>
            <person name="Fluegel L."/>
            <person name="Davis C.M."/>
            <person name="Simpson J.R."/>
            <person name="Lauterbach L."/>
            <person name="Steele A.D."/>
            <person name="Gui C."/>
            <person name="Meng S."/>
            <person name="Li G."/>
            <person name="Viehrig K."/>
            <person name="Ye F."/>
            <person name="Su P."/>
            <person name="Kiefer A.F."/>
            <person name="Nichols A."/>
            <person name="Cepeda A.J."/>
            <person name="Yan W."/>
            <person name="Fan B."/>
            <person name="Jiang Y."/>
            <person name="Adhikari A."/>
            <person name="Zheng C.-J."/>
            <person name="Schuster L."/>
            <person name="Cowan T.M."/>
            <person name="Smanski M.J."/>
            <person name="Chevrette M.G."/>
            <person name="De Carvalho L.P.S."/>
            <person name="Shen B."/>
        </authorList>
    </citation>
    <scope>NUCLEOTIDE SEQUENCE [LARGE SCALE GENOMIC DNA]</scope>
    <source>
        <strain evidence="12 13">NPDC048946</strain>
    </source>
</reference>
<dbReference type="PROSITE" id="PS01327">
    <property type="entry name" value="MSCL"/>
    <property type="match status" value="1"/>
</dbReference>
<feature type="compositionally biased region" description="Polar residues" evidence="10">
    <location>
        <begin position="156"/>
        <end position="165"/>
    </location>
</feature>
<evidence type="ECO:0000256" key="1">
    <source>
        <dbReference type="ARBA" id="ARBA00004651"/>
    </source>
</evidence>
<dbReference type="NCBIfam" id="TIGR00220">
    <property type="entry name" value="mscL"/>
    <property type="match status" value="1"/>
</dbReference>
<evidence type="ECO:0000256" key="4">
    <source>
        <dbReference type="ARBA" id="ARBA00022475"/>
    </source>
</evidence>
<evidence type="ECO:0000256" key="2">
    <source>
        <dbReference type="ARBA" id="ARBA00007254"/>
    </source>
</evidence>
<evidence type="ECO:0000313" key="12">
    <source>
        <dbReference type="EMBL" id="MEU8138512.1"/>
    </source>
</evidence>
<gene>
    <name evidence="12" type="primary">mscL</name>
    <name evidence="12" type="ORF">AB0C36_34070</name>
</gene>
<keyword evidence="13" id="KW-1185">Reference proteome</keyword>
<comment type="subcellular location">
    <subcellularLocation>
        <location evidence="1">Cell membrane</location>
        <topology evidence="1">Multi-pass membrane protein</topology>
    </subcellularLocation>
</comment>
<evidence type="ECO:0000256" key="5">
    <source>
        <dbReference type="ARBA" id="ARBA00022692"/>
    </source>
</evidence>
<dbReference type="Proteomes" id="UP001551482">
    <property type="component" value="Unassembled WGS sequence"/>
</dbReference>
<sequence>MSGFKKFLMRGNVVDLAVAVVIGAAFTTVVNAFVRGIINPLVGAIGTQALDDYKTCLKGPCTVDDAGDVTEGVYILWGQVLGALLTFVITAAVVYFCFVLPLNHWMDRRARALGQAKKEKLTDNELLTEIRDLLAAQRTAGGDSDGDADGGPEGNSPGSSRPRTS</sequence>
<dbReference type="InterPro" id="IPR019823">
    <property type="entry name" value="Mechanosensitive_channel_CS"/>
</dbReference>
<keyword evidence="8 11" id="KW-0472">Membrane</keyword>
<dbReference type="SUPFAM" id="SSF81330">
    <property type="entry name" value="Gated mechanosensitive channel"/>
    <property type="match status" value="1"/>
</dbReference>
<feature type="transmembrane region" description="Helical" evidence="11">
    <location>
        <begin position="12"/>
        <end position="34"/>
    </location>
</feature>
<evidence type="ECO:0000256" key="6">
    <source>
        <dbReference type="ARBA" id="ARBA00022989"/>
    </source>
</evidence>
<evidence type="ECO:0000256" key="7">
    <source>
        <dbReference type="ARBA" id="ARBA00023065"/>
    </source>
</evidence>
<keyword evidence="5 11" id="KW-0812">Transmembrane</keyword>
<keyword evidence="4" id="KW-1003">Cell membrane</keyword>
<evidence type="ECO:0000256" key="8">
    <source>
        <dbReference type="ARBA" id="ARBA00023136"/>
    </source>
</evidence>
<dbReference type="PANTHER" id="PTHR30266:SF2">
    <property type="entry name" value="LARGE-CONDUCTANCE MECHANOSENSITIVE CHANNEL"/>
    <property type="match status" value="1"/>
</dbReference>
<evidence type="ECO:0000256" key="9">
    <source>
        <dbReference type="ARBA" id="ARBA00023303"/>
    </source>
</evidence>
<comment type="caution">
    <text evidence="12">The sequence shown here is derived from an EMBL/GenBank/DDBJ whole genome shotgun (WGS) entry which is preliminary data.</text>
</comment>
<feature type="region of interest" description="Disordered" evidence="10">
    <location>
        <begin position="139"/>
        <end position="165"/>
    </location>
</feature>
<dbReference type="InterPro" id="IPR036019">
    <property type="entry name" value="MscL_channel"/>
</dbReference>
<feature type="transmembrane region" description="Helical" evidence="11">
    <location>
        <begin position="74"/>
        <end position="102"/>
    </location>
</feature>
<evidence type="ECO:0000256" key="11">
    <source>
        <dbReference type="SAM" id="Phobius"/>
    </source>
</evidence>
<comment type="similarity">
    <text evidence="2">Belongs to the MscL family.</text>
</comment>
<organism evidence="12 13">
    <name type="scientific">Streptodolium elevatio</name>
    <dbReference type="NCBI Taxonomy" id="3157996"/>
    <lineage>
        <taxon>Bacteria</taxon>
        <taxon>Bacillati</taxon>
        <taxon>Actinomycetota</taxon>
        <taxon>Actinomycetes</taxon>
        <taxon>Kitasatosporales</taxon>
        <taxon>Streptomycetaceae</taxon>
        <taxon>Streptodolium</taxon>
    </lineage>
</organism>
<evidence type="ECO:0000313" key="13">
    <source>
        <dbReference type="Proteomes" id="UP001551482"/>
    </source>
</evidence>
<dbReference type="EMBL" id="JBEZFP010000126">
    <property type="protein sequence ID" value="MEU8138512.1"/>
    <property type="molecule type" value="Genomic_DNA"/>
</dbReference>
<name>A0ABV3DRX7_9ACTN</name>
<keyword evidence="6 11" id="KW-1133">Transmembrane helix</keyword>
<accession>A0ABV3DRX7</accession>
<dbReference type="Pfam" id="PF01741">
    <property type="entry name" value="MscL"/>
    <property type="match status" value="1"/>
</dbReference>